<sequence>MWSFALFVLVLPALACGSFAKRNEDEGVQPMVKASPVSIPTPSSPVATVSAGLDTLELRQVPTVVPGNVAKPSVGSSTSTMLVVVLTTTSVTSRSITATSTSSSLSTVTSSINTNYGQPLDYTTTKWVETWVGGTYSTWTPTVITVIHKTPAPAPPLWHGEIGMGSLTGKTGITQTVFMGAAPSQAAGWARGIVAAVGVGFAGIVV</sequence>
<reference evidence="3" key="1">
    <citation type="journal article" date="2021" name="BMC Genomics">
        <title>Chromosome-level genome assembly and manually-curated proteome of model necrotroph Parastagonospora nodorum Sn15 reveals a genome-wide trove of candidate effector homologs, and redundancy of virulence-related functions within an accessory chromosome.</title>
        <authorList>
            <person name="Bertazzoni S."/>
            <person name="Jones D.A.B."/>
            <person name="Phan H.T."/>
            <person name="Tan K.-C."/>
            <person name="Hane J.K."/>
        </authorList>
    </citation>
    <scope>NUCLEOTIDE SEQUENCE [LARGE SCALE GENOMIC DNA]</scope>
    <source>
        <strain evidence="3">SN15 / ATCC MYA-4574 / FGSC 10173)</strain>
    </source>
</reference>
<dbReference type="OrthoDB" id="5406216at2759"/>
<organism evidence="2 3">
    <name type="scientific">Phaeosphaeria nodorum (strain SN15 / ATCC MYA-4574 / FGSC 10173)</name>
    <name type="common">Glume blotch fungus</name>
    <name type="synonym">Parastagonospora nodorum</name>
    <dbReference type="NCBI Taxonomy" id="321614"/>
    <lineage>
        <taxon>Eukaryota</taxon>
        <taxon>Fungi</taxon>
        <taxon>Dikarya</taxon>
        <taxon>Ascomycota</taxon>
        <taxon>Pezizomycotina</taxon>
        <taxon>Dothideomycetes</taxon>
        <taxon>Pleosporomycetidae</taxon>
        <taxon>Pleosporales</taxon>
        <taxon>Pleosporineae</taxon>
        <taxon>Phaeosphaeriaceae</taxon>
        <taxon>Parastagonospora</taxon>
    </lineage>
</organism>
<proteinExistence type="predicted"/>
<feature type="chain" id="PRO_5031036174" evidence="1">
    <location>
        <begin position="21"/>
        <end position="206"/>
    </location>
</feature>
<keyword evidence="1" id="KW-0732">Signal</keyword>
<feature type="signal peptide" evidence="1">
    <location>
        <begin position="1"/>
        <end position="20"/>
    </location>
</feature>
<gene>
    <name evidence="2" type="ORF">JI435_103150</name>
</gene>
<protein>
    <submittedName>
        <fullName evidence="2">Uncharacterized protein</fullName>
    </submittedName>
</protein>
<keyword evidence="3" id="KW-1185">Reference proteome</keyword>
<dbReference type="Proteomes" id="UP000663193">
    <property type="component" value="Chromosome 15"/>
</dbReference>
<evidence type="ECO:0000256" key="1">
    <source>
        <dbReference type="SAM" id="SignalP"/>
    </source>
</evidence>
<dbReference type="VEuPathDB" id="FungiDB:JI435_103150"/>
<evidence type="ECO:0000313" key="2">
    <source>
        <dbReference type="EMBL" id="QRD03545.1"/>
    </source>
</evidence>
<name>A0A7U2I6G2_PHANO</name>
<dbReference type="EMBL" id="CP069037">
    <property type="protein sequence ID" value="QRD03545.1"/>
    <property type="molecule type" value="Genomic_DNA"/>
</dbReference>
<dbReference type="AlphaFoldDB" id="A0A7U2I6G2"/>
<evidence type="ECO:0000313" key="3">
    <source>
        <dbReference type="Proteomes" id="UP000663193"/>
    </source>
</evidence>
<accession>A0A7U2I6G2</accession>